<keyword evidence="1" id="KW-0472">Membrane</keyword>
<feature type="transmembrane region" description="Helical" evidence="1">
    <location>
        <begin position="497"/>
        <end position="517"/>
    </location>
</feature>
<dbReference type="InterPro" id="IPR018702">
    <property type="entry name" value="DUF2207"/>
</dbReference>
<dbReference type="EMBL" id="CP040058">
    <property type="protein sequence ID" value="QCP36852.1"/>
    <property type="molecule type" value="Genomic_DNA"/>
</dbReference>
<evidence type="ECO:0000256" key="1">
    <source>
        <dbReference type="SAM" id="Phobius"/>
    </source>
</evidence>
<feature type="transmembrane region" description="Helical" evidence="1">
    <location>
        <begin position="404"/>
        <end position="425"/>
    </location>
</feature>
<organism evidence="4 5">
    <name type="scientific">Anaerostipes rhamnosivorans</name>
    <dbReference type="NCBI Taxonomy" id="1229621"/>
    <lineage>
        <taxon>Bacteria</taxon>
        <taxon>Bacillati</taxon>
        <taxon>Bacillota</taxon>
        <taxon>Clostridia</taxon>
        <taxon>Lachnospirales</taxon>
        <taxon>Lachnospiraceae</taxon>
        <taxon>Anaerostipes</taxon>
    </lineage>
</organism>
<gene>
    <name evidence="4" type="ORF">AR1Y2_3398</name>
</gene>
<feature type="transmembrane region" description="Helical" evidence="1">
    <location>
        <begin position="252"/>
        <end position="272"/>
    </location>
</feature>
<dbReference type="Pfam" id="PF09972">
    <property type="entry name" value="DUF2207"/>
    <property type="match status" value="1"/>
</dbReference>
<feature type="transmembrane region" description="Helical" evidence="1">
    <location>
        <begin position="464"/>
        <end position="485"/>
    </location>
</feature>
<proteinExistence type="predicted"/>
<dbReference type="AlphaFoldDB" id="A0A4P8IFZ5"/>
<evidence type="ECO:0000313" key="4">
    <source>
        <dbReference type="EMBL" id="QCP36852.1"/>
    </source>
</evidence>
<accession>A0A4P8IFZ5</accession>
<dbReference type="InterPro" id="IPR048389">
    <property type="entry name" value="YciQ-like_C"/>
</dbReference>
<keyword evidence="1" id="KW-0812">Transmembrane</keyword>
<feature type="domain" description="DUF2207" evidence="2">
    <location>
        <begin position="46"/>
        <end position="207"/>
    </location>
</feature>
<evidence type="ECO:0000313" key="5">
    <source>
        <dbReference type="Proteomes" id="UP000298653"/>
    </source>
</evidence>
<keyword evidence="5" id="KW-1185">Reference proteome</keyword>
<feature type="transmembrane region" description="Helical" evidence="1">
    <location>
        <begin position="431"/>
        <end position="452"/>
    </location>
</feature>
<protein>
    <submittedName>
        <fullName evidence="4">Membrane-like protein</fullName>
    </submittedName>
</protein>
<evidence type="ECO:0000259" key="3">
    <source>
        <dbReference type="Pfam" id="PF20990"/>
    </source>
</evidence>
<keyword evidence="1" id="KW-1133">Transmembrane helix</keyword>
<dbReference type="RefSeq" id="WP_243118793.1">
    <property type="nucleotide sequence ID" value="NZ_CP040058.1"/>
</dbReference>
<dbReference type="Proteomes" id="UP000298653">
    <property type="component" value="Chromosome"/>
</dbReference>
<name>A0A4P8IFZ5_9FIRM</name>
<evidence type="ECO:0000259" key="2">
    <source>
        <dbReference type="Pfam" id="PF09972"/>
    </source>
</evidence>
<reference evidence="4 5" key="1">
    <citation type="submission" date="2019-05" db="EMBL/GenBank/DDBJ databases">
        <title>Complete genome sequencing of Anaerostipes rhamnosivorans.</title>
        <authorList>
            <person name="Bui T.P.N."/>
            <person name="de Vos W.M."/>
        </authorList>
    </citation>
    <scope>NUCLEOTIDE SEQUENCE [LARGE SCALE GENOMIC DNA]</scope>
    <source>
        <strain evidence="4 5">1y2</strain>
    </source>
</reference>
<dbReference type="KEGG" id="arf:AR1Y2_3398"/>
<sequence>MKSFSLKKFIPLLMILAILFVKAGYFDRLVEEIDPDIKKDLYMKTETYDVDIEVDEKGSYIVTEQIKVRFSEDRHGIYRYIPDKGFVAYKKGDNIEKFPFLAKVELELPNSDISESKQNGAKVFRFGHSDKTVREGDYEFTYRLTPERQGQPFPYIYYNIYPSRWKNDIPKGSRFTIHFPQNADLDQLEFYHGAYGSAESADHLIELKKNTKENTVTGTLKRNLSAGSGITCFSGQIQKGFTEIKEKPEISLFLWIPPTILLAVLVVLYLCFGRDEKIISSIEFEPPQDMDSAAVGYVIDGIADDKDILSLVLYWADRGNLWIEEEEEYLITLHKLKELPEDAPNYQQTVFRRLFRNQESVYLNGLQNDFWITMENAKTQLIQRFDGQSKAGIYTKPSWRLQKAAFLCTLLSVIWITVLTGHYSYMTAVGVVVQALLCVGMGMGMYFCCRGVDGWYSFSGEKRMMLTAGGAALFYLSEICYFVFYTYKASQNEIFDYSVEIGVVLAVSAIMMPLTCFMKKRTSKCIRWMGQLSGLRFFIETAELDRMKVLAEDQPEIFYHIMPYAYVFGLYDKFAEKLKTLQIPAPGWYHAGYEIKNWNAGIMLSCMAGNLSFAAVSLSQPSSVNASGGGSASGNKGGFSGGGFGGGGGGSW</sequence>
<feature type="domain" description="Predicted membrane protein YciQ-like C-terminal" evidence="3">
    <location>
        <begin position="283"/>
        <end position="578"/>
    </location>
</feature>
<dbReference type="Pfam" id="PF20990">
    <property type="entry name" value="DUF2207_C"/>
    <property type="match status" value="1"/>
</dbReference>